<comment type="subcellular location">
    <subcellularLocation>
        <location evidence="2">Cytoplasm</location>
    </subcellularLocation>
</comment>
<dbReference type="RefSeq" id="XP_012946924.1">
    <property type="nucleotide sequence ID" value="XM_013091470.2"/>
</dbReference>
<dbReference type="Gene3D" id="3.30.40.10">
    <property type="entry name" value="Zinc/RING finger domain, C3HC4 (zinc finger)"/>
    <property type="match status" value="1"/>
</dbReference>
<keyword evidence="6" id="KW-0963">Cytoplasm</keyword>
<feature type="domain" description="U-box" evidence="12">
    <location>
        <begin position="974"/>
        <end position="1048"/>
    </location>
</feature>
<keyword evidence="8" id="KW-0833">Ubl conjugation pathway</keyword>
<accession>A0ABM1AG10</accession>
<dbReference type="PANTHER" id="PTHR13931">
    <property type="entry name" value="UBIQUITINATION FACTOR E4"/>
    <property type="match status" value="1"/>
</dbReference>
<evidence type="ECO:0000313" key="15">
    <source>
        <dbReference type="RefSeq" id="XP_012946924.1"/>
    </source>
</evidence>
<organism evidence="13 15">
    <name type="scientific">Aplysia californica</name>
    <name type="common">California sea hare</name>
    <dbReference type="NCBI Taxonomy" id="6500"/>
    <lineage>
        <taxon>Eukaryota</taxon>
        <taxon>Metazoa</taxon>
        <taxon>Spiralia</taxon>
        <taxon>Lophotrochozoa</taxon>
        <taxon>Mollusca</taxon>
        <taxon>Gastropoda</taxon>
        <taxon>Heterobranchia</taxon>
        <taxon>Euthyneura</taxon>
        <taxon>Tectipleura</taxon>
        <taxon>Aplysiida</taxon>
        <taxon>Aplysioidea</taxon>
        <taxon>Aplysiidae</taxon>
        <taxon>Aplysia</taxon>
    </lineage>
</organism>
<evidence type="ECO:0000256" key="7">
    <source>
        <dbReference type="ARBA" id="ARBA00022679"/>
    </source>
</evidence>
<evidence type="ECO:0000256" key="5">
    <source>
        <dbReference type="ARBA" id="ARBA00012483"/>
    </source>
</evidence>
<comment type="function">
    <text evidence="10">Ubiquitin-protein ligase that probably functions as an E3 ligase in conjunction with specific E1 and E2 ligases. May also function as an E4 ligase mediating the assembly of polyubiquitin chains on substrates ubiquitinated by another E3 ubiquitin ligase. Mediates 'Lys-48'-linked polyubiquitination of substrates.</text>
</comment>
<evidence type="ECO:0000313" key="13">
    <source>
        <dbReference type="Proteomes" id="UP000694888"/>
    </source>
</evidence>
<evidence type="ECO:0000256" key="9">
    <source>
        <dbReference type="ARBA" id="ARBA00022990"/>
    </source>
</evidence>
<reference evidence="14 15" key="1">
    <citation type="submission" date="2025-05" db="UniProtKB">
        <authorList>
            <consortium name="RefSeq"/>
        </authorList>
    </citation>
    <scope>IDENTIFICATION</scope>
</reference>
<evidence type="ECO:0000256" key="8">
    <source>
        <dbReference type="ARBA" id="ARBA00022786"/>
    </source>
</evidence>
<keyword evidence="13" id="KW-1185">Reference proteome</keyword>
<evidence type="ECO:0000313" key="14">
    <source>
        <dbReference type="RefSeq" id="XP_005091941.1"/>
    </source>
</evidence>
<dbReference type="Pfam" id="PF10408">
    <property type="entry name" value="Ufd2P_core"/>
    <property type="match status" value="1"/>
</dbReference>
<name>A0ABM1AG10_APLCA</name>
<evidence type="ECO:0000256" key="1">
    <source>
        <dbReference type="ARBA" id="ARBA00000900"/>
    </source>
</evidence>
<evidence type="ECO:0000256" key="2">
    <source>
        <dbReference type="ARBA" id="ARBA00004496"/>
    </source>
</evidence>
<dbReference type="InterPro" id="IPR019474">
    <property type="entry name" value="Ub_conjug_fac_E4_core"/>
</dbReference>
<keyword evidence="9" id="KW-0007">Acetylation</keyword>
<dbReference type="SUPFAM" id="SSF57850">
    <property type="entry name" value="RING/U-box"/>
    <property type="match status" value="1"/>
</dbReference>
<evidence type="ECO:0000256" key="11">
    <source>
        <dbReference type="ARBA" id="ARBA00040077"/>
    </source>
</evidence>
<sequence>MAKSLESNPFAALFGTLEQAKEFCDETSKTVQTNASAESISATQPTTVESDVSKEIDMLAENIFRISLRSDPKQRSTRVNYFPDIAEVYKESPFMDSSNIGHIVFEVLMLDRHADTFQLNHQIDSERESVLESDTLENTEVLTYLYCCHRRCLTRQEEYQKSNCEQISAFLNECKSVIVQNAATCLQQPGLFEYQDFMSQFIELCVEEDLPTHDPQNFPCRFLHEVCQVIESSEDQASLSQALIPVLREVKGRLMATEMSVVHRDATKYCRVLHFFTATRALATVFMSQNTPEATQNFHGRTYENTPIGAALSLSVLPRYDKGPFQFFSKPSVQTKKEVDMVENSVWQATQQLIGCIHKIFVDLMKVSPDMKHYTLRWLGLCIQGNAGRAKLWANNLPSGLFVSDAFAVNLTHLLLLFCRPFSQPDSWKLLKIQPSYTTATANGDKEMLRRSLHLLGLQKETCLVPSEDAEKGEEEDTFNFITECFFITQRTLQVFLQPVIGRLLSVNRDLHQIQRLYNDIIQQSQGNEEPVVNIKSRMEKAMTIYINRKAALTQPELLSLAFKFQVASASWLSLAATKKLPRAAVVTADTEVPKIEFPLPEEPTPVLTCIPEFVMENIISLINHIHRFEDGVLESEGDNLQYLMTLVLVFMSSPRRMKNPHLRAELAEMLASLMPLSERHPEKGLAPQHFRQQLFETHPHIMQLGEAIMHVFVSIEMTGENVAFEQKFNYRRPMYTILKYIWDIPAHQEKIKRLAKYAEENILCSDPPLFLRFINLLVNDATYLLDEALMFMGQIKEKQQERERGDWSRLPEAQRHQEEANLQQISRLAQYHNVMGSSTISTLRMITGQIQSIFCHATFVDRIASMLNYFLCRLVGPKQREFSVRDKENYDFKPQETVSNISSIYVNLQHSDLFCQAVFQDQRSYSSELFSQACQVLERIGESPQAIHDFIQLDDKIKAMQSVKVSEEQALADAPEEFLDPIMGTLMTDPVMLPASRNIVDRNVIARHVLSDQTDPFNRQPLSLDMVIPQSELKARIEAWVAERMKNL</sequence>
<evidence type="ECO:0000256" key="6">
    <source>
        <dbReference type="ARBA" id="ARBA00022490"/>
    </source>
</evidence>
<evidence type="ECO:0000256" key="3">
    <source>
        <dbReference type="ARBA" id="ARBA00004906"/>
    </source>
</evidence>
<dbReference type="InterPro" id="IPR013083">
    <property type="entry name" value="Znf_RING/FYVE/PHD"/>
</dbReference>
<comment type="pathway">
    <text evidence="3">Protein modification; protein ubiquitination.</text>
</comment>
<dbReference type="PROSITE" id="PS51698">
    <property type="entry name" value="U_BOX"/>
    <property type="match status" value="1"/>
</dbReference>
<dbReference type="InterPro" id="IPR045132">
    <property type="entry name" value="UBE4"/>
</dbReference>
<evidence type="ECO:0000256" key="4">
    <source>
        <dbReference type="ARBA" id="ARBA00007434"/>
    </source>
</evidence>
<protein>
    <recommendedName>
        <fullName evidence="11">Ubiquitin conjugation factor E4 A</fullName>
        <ecNumber evidence="5">2.3.2.27</ecNumber>
    </recommendedName>
</protein>
<evidence type="ECO:0000256" key="10">
    <source>
        <dbReference type="ARBA" id="ARBA00037624"/>
    </source>
</evidence>
<dbReference type="RefSeq" id="XP_005091941.1">
    <property type="nucleotide sequence ID" value="XM_005091884.3"/>
</dbReference>
<dbReference type="Proteomes" id="UP000694888">
    <property type="component" value="Unplaced"/>
</dbReference>
<dbReference type="Pfam" id="PF04564">
    <property type="entry name" value="U-box"/>
    <property type="match status" value="1"/>
</dbReference>
<proteinExistence type="inferred from homology"/>
<dbReference type="CDD" id="cd16658">
    <property type="entry name" value="RING-Ubox_UBE4B"/>
    <property type="match status" value="1"/>
</dbReference>
<gene>
    <name evidence="14 15" type="primary">LOC101860001</name>
</gene>
<dbReference type="SMART" id="SM00504">
    <property type="entry name" value="Ubox"/>
    <property type="match status" value="1"/>
</dbReference>
<dbReference type="PANTHER" id="PTHR13931:SF16">
    <property type="entry name" value="UBIQUITIN CONJUGATION FACTOR E4 A"/>
    <property type="match status" value="1"/>
</dbReference>
<dbReference type="EC" id="2.3.2.27" evidence="5"/>
<comment type="similarity">
    <text evidence="4">Belongs to the ubiquitin conjugation factor E4 family.</text>
</comment>
<comment type="catalytic activity">
    <reaction evidence="1">
        <text>S-ubiquitinyl-[E2 ubiquitin-conjugating enzyme]-L-cysteine + [acceptor protein]-L-lysine = [E2 ubiquitin-conjugating enzyme]-L-cysteine + N(6)-ubiquitinyl-[acceptor protein]-L-lysine.</text>
        <dbReference type="EC" id="2.3.2.27"/>
    </reaction>
</comment>
<dbReference type="GeneID" id="101860001"/>
<dbReference type="InterPro" id="IPR003613">
    <property type="entry name" value="Ubox_domain"/>
</dbReference>
<keyword evidence="7" id="KW-0808">Transferase</keyword>
<evidence type="ECO:0000259" key="12">
    <source>
        <dbReference type="PROSITE" id="PS51698"/>
    </source>
</evidence>